<evidence type="ECO:0008006" key="6">
    <source>
        <dbReference type="Google" id="ProtNLM"/>
    </source>
</evidence>
<dbReference type="Pfam" id="PF00149">
    <property type="entry name" value="Metallophos"/>
    <property type="match status" value="1"/>
</dbReference>
<evidence type="ECO:0000259" key="3">
    <source>
        <dbReference type="Pfam" id="PF00149"/>
    </source>
</evidence>
<evidence type="ECO:0000256" key="2">
    <source>
        <dbReference type="SAM" id="Phobius"/>
    </source>
</evidence>
<dbReference type="InterPro" id="IPR025733">
    <property type="entry name" value="PAPs_C"/>
</dbReference>
<keyword evidence="2" id="KW-0812">Transmembrane</keyword>
<proteinExistence type="predicted"/>
<dbReference type="Pfam" id="PF14008">
    <property type="entry name" value="Metallophos_C"/>
    <property type="match status" value="1"/>
</dbReference>
<feature type="transmembrane region" description="Helical" evidence="2">
    <location>
        <begin position="35"/>
        <end position="54"/>
    </location>
</feature>
<dbReference type="InterPro" id="IPR004843">
    <property type="entry name" value="Calcineurin-like_PHP"/>
</dbReference>
<dbReference type="InterPro" id="IPR041792">
    <property type="entry name" value="MPP_PAP"/>
</dbReference>
<accession>A0A6C0BV91</accession>
<keyword evidence="1" id="KW-0325">Glycoprotein</keyword>
<protein>
    <recommendedName>
        <fullName evidence="6">Calcineurin-like phosphoesterase domain-containing protein</fullName>
    </recommendedName>
</protein>
<keyword evidence="2" id="KW-0472">Membrane</keyword>
<dbReference type="GO" id="GO:0016787">
    <property type="term" value="F:hydrolase activity"/>
    <property type="evidence" value="ECO:0007669"/>
    <property type="project" value="InterPro"/>
</dbReference>
<dbReference type="Gene3D" id="3.60.21.10">
    <property type="match status" value="1"/>
</dbReference>
<feature type="domain" description="Purple acid phosphatase C-terminal" evidence="4">
    <location>
        <begin position="376"/>
        <end position="434"/>
    </location>
</feature>
<dbReference type="PANTHER" id="PTHR45867:SF10">
    <property type="entry name" value="PURPLE ACID PHOSPHATASE"/>
    <property type="match status" value="1"/>
</dbReference>
<dbReference type="CDD" id="cd00839">
    <property type="entry name" value="MPP_PAPs"/>
    <property type="match status" value="1"/>
</dbReference>
<dbReference type="AlphaFoldDB" id="A0A6C0BV91"/>
<keyword evidence="2" id="KW-1133">Transmembrane helix</keyword>
<evidence type="ECO:0000313" key="5">
    <source>
        <dbReference type="EMBL" id="QHS96385.1"/>
    </source>
</evidence>
<feature type="domain" description="Calcineurin-like phosphoesterase" evidence="3">
    <location>
        <begin position="169"/>
        <end position="360"/>
    </location>
</feature>
<evidence type="ECO:0000259" key="4">
    <source>
        <dbReference type="Pfam" id="PF14008"/>
    </source>
</evidence>
<evidence type="ECO:0000256" key="1">
    <source>
        <dbReference type="ARBA" id="ARBA00023180"/>
    </source>
</evidence>
<organism evidence="5">
    <name type="scientific">viral metagenome</name>
    <dbReference type="NCBI Taxonomy" id="1070528"/>
    <lineage>
        <taxon>unclassified sequences</taxon>
        <taxon>metagenomes</taxon>
        <taxon>organismal metagenomes</taxon>
    </lineage>
</organism>
<name>A0A6C0BV91_9ZZZZ</name>
<dbReference type="InterPro" id="IPR029052">
    <property type="entry name" value="Metallo-depent_PP-like"/>
</dbReference>
<dbReference type="SUPFAM" id="SSF56300">
    <property type="entry name" value="Metallo-dependent phosphatases"/>
    <property type="match status" value="1"/>
</dbReference>
<feature type="transmembrane region" description="Helical" evidence="2">
    <location>
        <begin position="82"/>
        <end position="103"/>
    </location>
</feature>
<dbReference type="EMBL" id="MN739271">
    <property type="protein sequence ID" value="QHS96385.1"/>
    <property type="molecule type" value="Genomic_DNA"/>
</dbReference>
<sequence length="440" mass="50172">MSQVHLSYINTTDTGINMMVSWVTIGTPLTTSYNIIFPIVGISIITTFAAIAYYRSKAPALFDCYVYNSHIFNFTNRDTQTCGFCSVYFILLLCSILSGLQFYPVVEQVTYCNTECVTSRTTKIAMLSPSKTMYSAPMYNLAPQTKYNYRISDSENPIEFTTLNPSAPRIAVIGDFGYENAAAFKSLHDSINDYDMVIHLGDIAYDLEEEGDAFMNMIEPISSKKPYMTTPGNHEKANNFSYYRTLFNMPQMFYSFKIGTAHFISLSSELYFHPHLYSNYNILQQYYWLENVLRENINATSIVYTHRPMYCSMTGKRCTEDTKTMRKGMSYDGKEPIAPLEQLLYKYGVQVYFAGHIHSYERTKPVYDSTVQENGGIVHILNGVGGSREGLDTAATTKHDWSAYLNTTYGYGILNVHGKNMNWRQFTTDGKTIDKIDLNR</sequence>
<reference evidence="5" key="1">
    <citation type="journal article" date="2020" name="Nature">
        <title>Giant virus diversity and host interactions through global metagenomics.</title>
        <authorList>
            <person name="Schulz F."/>
            <person name="Roux S."/>
            <person name="Paez-Espino D."/>
            <person name="Jungbluth S."/>
            <person name="Walsh D.A."/>
            <person name="Denef V.J."/>
            <person name="McMahon K.D."/>
            <person name="Konstantinidis K.T."/>
            <person name="Eloe-Fadrosh E.A."/>
            <person name="Kyrpides N.C."/>
            <person name="Woyke T."/>
        </authorList>
    </citation>
    <scope>NUCLEOTIDE SEQUENCE</scope>
    <source>
        <strain evidence="5">GVMAG-M-3300020166-18</strain>
    </source>
</reference>
<dbReference type="PANTHER" id="PTHR45867">
    <property type="entry name" value="PURPLE ACID PHOSPHATASE"/>
    <property type="match status" value="1"/>
</dbReference>